<keyword evidence="4" id="KW-1185">Reference proteome</keyword>
<feature type="transmembrane region" description="Helical" evidence="1">
    <location>
        <begin position="98"/>
        <end position="117"/>
    </location>
</feature>
<keyword evidence="3" id="KW-0808">Transferase</keyword>
<accession>A0AAW8R5I3</accession>
<protein>
    <submittedName>
        <fullName evidence="3">Acyltransferase family protein</fullName>
    </submittedName>
</protein>
<feature type="transmembrane region" description="Helical" evidence="1">
    <location>
        <begin position="292"/>
        <end position="311"/>
    </location>
</feature>
<evidence type="ECO:0000313" key="4">
    <source>
        <dbReference type="Proteomes" id="UP001249020"/>
    </source>
</evidence>
<feature type="transmembrane region" description="Helical" evidence="1">
    <location>
        <begin position="188"/>
        <end position="206"/>
    </location>
</feature>
<dbReference type="AlphaFoldDB" id="A0AAW8R5I3"/>
<feature type="transmembrane region" description="Helical" evidence="1">
    <location>
        <begin position="331"/>
        <end position="349"/>
    </location>
</feature>
<dbReference type="PANTHER" id="PTHR36927">
    <property type="entry name" value="BLR4337 PROTEIN"/>
    <property type="match status" value="1"/>
</dbReference>
<organism evidence="3 4">
    <name type="scientific">Brumicola blandensis</name>
    <dbReference type="NCBI Taxonomy" id="3075611"/>
    <lineage>
        <taxon>Bacteria</taxon>
        <taxon>Pseudomonadati</taxon>
        <taxon>Pseudomonadota</taxon>
        <taxon>Gammaproteobacteria</taxon>
        <taxon>Alteromonadales</taxon>
        <taxon>Alteromonadaceae</taxon>
        <taxon>Brumicola</taxon>
    </lineage>
</organism>
<evidence type="ECO:0000313" key="3">
    <source>
        <dbReference type="EMBL" id="MDT0583401.1"/>
    </source>
</evidence>
<feature type="domain" description="Acyltransferase 3" evidence="2">
    <location>
        <begin position="9"/>
        <end position="374"/>
    </location>
</feature>
<feature type="transmembrane region" description="Helical" evidence="1">
    <location>
        <begin position="361"/>
        <end position="387"/>
    </location>
</feature>
<name>A0AAW8R5I3_9ALTE</name>
<proteinExistence type="predicted"/>
<keyword evidence="1" id="KW-0472">Membrane</keyword>
<dbReference type="Proteomes" id="UP001249020">
    <property type="component" value="Unassembled WGS sequence"/>
</dbReference>
<gene>
    <name evidence="3" type="ORF">RM544_12695</name>
</gene>
<evidence type="ECO:0000259" key="2">
    <source>
        <dbReference type="Pfam" id="PF01757"/>
    </source>
</evidence>
<reference evidence="3 4" key="1">
    <citation type="submission" date="2023-09" db="EMBL/GenBank/DDBJ databases">
        <authorList>
            <person name="Rey-Velasco X."/>
        </authorList>
    </citation>
    <scope>NUCLEOTIDE SEQUENCE [LARGE SCALE GENOMIC DNA]</scope>
    <source>
        <strain evidence="3 4">W409</strain>
    </source>
</reference>
<dbReference type="InterPro" id="IPR002656">
    <property type="entry name" value="Acyl_transf_3_dom"/>
</dbReference>
<dbReference type="GO" id="GO:0016747">
    <property type="term" value="F:acyltransferase activity, transferring groups other than amino-acyl groups"/>
    <property type="evidence" value="ECO:0007669"/>
    <property type="project" value="InterPro"/>
</dbReference>
<sequence>MGPVSNSRIHYMDNIRAFAMLLGVFFHASLAYSPLMSQVWMSASTDNASYIDFVAFYTHGWRMPLFFLVAGFFGALLYKKRGASAVIKNRSLRIALPLIIFLPLITIAVVTIFSWAAQSVSNPSPMLGLITGMLNNPDAPKPPLSTMHLWFLYYLIWFYALTLMFLFVYRKLNLKAIDWHTPVIKHPIVFLLLLPLVLVPSMLTQFSPLPAPEQLSPALWAFGFHGVFFVLGWGIYNQPRVLDAIQPFMWPLLIIGLAYYIIYYSFMPSSFTIMDAMHNLTNSPDVDLNQTIKASAEAYLSMYTVLAVLLVGKRFFDRQSQVAQFVSRSSYWVYIIHLPLVWILQFLLLDTDLPMLVEFAISAFGTIAIGMLTYVLFVSWSPIGWLLNGRQKSTYIDKPVRSPEKHG</sequence>
<dbReference type="InterPro" id="IPR050623">
    <property type="entry name" value="Glucan_succinyl_AcylTrfase"/>
</dbReference>
<evidence type="ECO:0000256" key="1">
    <source>
        <dbReference type="SAM" id="Phobius"/>
    </source>
</evidence>
<feature type="transmembrane region" description="Helical" evidence="1">
    <location>
        <begin position="150"/>
        <end position="168"/>
    </location>
</feature>
<dbReference type="EMBL" id="JAVRIE010000005">
    <property type="protein sequence ID" value="MDT0583401.1"/>
    <property type="molecule type" value="Genomic_DNA"/>
</dbReference>
<dbReference type="PANTHER" id="PTHR36927:SF1">
    <property type="entry name" value="MDO-LIKE PROTEIN"/>
    <property type="match status" value="1"/>
</dbReference>
<feature type="transmembrane region" description="Helical" evidence="1">
    <location>
        <begin position="248"/>
        <end position="266"/>
    </location>
</feature>
<feature type="transmembrane region" description="Helical" evidence="1">
    <location>
        <begin position="218"/>
        <end position="236"/>
    </location>
</feature>
<keyword evidence="1" id="KW-0812">Transmembrane</keyword>
<comment type="caution">
    <text evidence="3">The sequence shown here is derived from an EMBL/GenBank/DDBJ whole genome shotgun (WGS) entry which is preliminary data.</text>
</comment>
<keyword evidence="3" id="KW-0012">Acyltransferase</keyword>
<feature type="transmembrane region" description="Helical" evidence="1">
    <location>
        <begin position="61"/>
        <end position="78"/>
    </location>
</feature>
<feature type="transmembrane region" description="Helical" evidence="1">
    <location>
        <begin position="17"/>
        <end position="41"/>
    </location>
</feature>
<keyword evidence="1" id="KW-1133">Transmembrane helix</keyword>
<dbReference type="Pfam" id="PF01757">
    <property type="entry name" value="Acyl_transf_3"/>
    <property type="match status" value="1"/>
</dbReference>
<dbReference type="RefSeq" id="WP_311362175.1">
    <property type="nucleotide sequence ID" value="NZ_JAVRIE010000005.1"/>
</dbReference>